<evidence type="ECO:0000259" key="7">
    <source>
        <dbReference type="Pfam" id="PF08281"/>
    </source>
</evidence>
<keyword evidence="2" id="KW-0805">Transcription regulation</keyword>
<dbReference type="InterPro" id="IPR014284">
    <property type="entry name" value="RNA_pol_sigma-70_dom"/>
</dbReference>
<dbReference type="Pfam" id="PF04542">
    <property type="entry name" value="Sigma70_r2"/>
    <property type="match status" value="1"/>
</dbReference>
<dbReference type="InterPro" id="IPR013324">
    <property type="entry name" value="RNA_pol_sigma_r3/r4-like"/>
</dbReference>
<keyword evidence="3" id="KW-0731">Sigma factor</keyword>
<dbReference type="NCBIfam" id="TIGR02937">
    <property type="entry name" value="sigma70-ECF"/>
    <property type="match status" value="1"/>
</dbReference>
<gene>
    <name evidence="8" type="ORF">RJ41_13210</name>
</gene>
<name>A0A0B3Z140_9ALTE</name>
<dbReference type="InterPro" id="IPR039425">
    <property type="entry name" value="RNA_pol_sigma-70-like"/>
</dbReference>
<dbReference type="Gene3D" id="1.10.1740.10">
    <property type="match status" value="1"/>
</dbReference>
<dbReference type="AlphaFoldDB" id="A0A0B3Z140"/>
<sequence>MPIETAIHNAYMSARGSMAKMLSRLVPPKEVDDILQDTYVRLCQAKSTEHIKEPKSFLFKTAKNLAYDHLKRADTRMVDDSVEVAAALESAISGVEDETFHNNATQQEFKLFCDAVRALPKQCRRAFVLKKVYGYSLKEIAQELEISEKTVEKHIAEGIKRCTLFMRRQTTSYTRPNAYQNGGQHSSADVKRDAHE</sequence>
<dbReference type="Gene3D" id="1.10.10.10">
    <property type="entry name" value="Winged helix-like DNA-binding domain superfamily/Winged helix DNA-binding domain"/>
    <property type="match status" value="1"/>
</dbReference>
<dbReference type="InterPro" id="IPR036388">
    <property type="entry name" value="WH-like_DNA-bd_sf"/>
</dbReference>
<keyword evidence="9" id="KW-1185">Reference proteome</keyword>
<feature type="compositionally biased region" description="Polar residues" evidence="5">
    <location>
        <begin position="173"/>
        <end position="187"/>
    </location>
</feature>
<feature type="domain" description="RNA polymerase sigma factor 70 region 4 type 2" evidence="7">
    <location>
        <begin position="115"/>
        <end position="162"/>
    </location>
</feature>
<evidence type="ECO:0000313" key="9">
    <source>
        <dbReference type="Proteomes" id="UP000031197"/>
    </source>
</evidence>
<dbReference type="InterPro" id="IPR007627">
    <property type="entry name" value="RNA_pol_sigma70_r2"/>
</dbReference>
<proteinExistence type="inferred from homology"/>
<feature type="region of interest" description="Disordered" evidence="5">
    <location>
        <begin position="173"/>
        <end position="196"/>
    </location>
</feature>
<keyword evidence="4" id="KW-0804">Transcription</keyword>
<dbReference type="EMBL" id="JWLW01000023">
    <property type="protein sequence ID" value="KHT50735.1"/>
    <property type="molecule type" value="Genomic_DNA"/>
</dbReference>
<reference evidence="8 9" key="1">
    <citation type="submission" date="2014-12" db="EMBL/GenBank/DDBJ databases">
        <title>Genome sequencing of Alteromonas marina AD001.</title>
        <authorList>
            <person name="Adrian T.G.S."/>
            <person name="Chan K.G."/>
        </authorList>
    </citation>
    <scope>NUCLEOTIDE SEQUENCE [LARGE SCALE GENOMIC DNA]</scope>
    <source>
        <strain evidence="8 9">AD001</strain>
    </source>
</reference>
<feature type="domain" description="RNA polymerase sigma-70 region 2" evidence="6">
    <location>
        <begin position="22"/>
        <end position="74"/>
    </location>
</feature>
<evidence type="ECO:0000256" key="1">
    <source>
        <dbReference type="ARBA" id="ARBA00010641"/>
    </source>
</evidence>
<evidence type="ECO:0000256" key="2">
    <source>
        <dbReference type="ARBA" id="ARBA00023015"/>
    </source>
</evidence>
<comment type="caution">
    <text evidence="8">The sequence shown here is derived from an EMBL/GenBank/DDBJ whole genome shotgun (WGS) entry which is preliminary data.</text>
</comment>
<dbReference type="GO" id="GO:0006352">
    <property type="term" value="P:DNA-templated transcription initiation"/>
    <property type="evidence" value="ECO:0007669"/>
    <property type="project" value="InterPro"/>
</dbReference>
<evidence type="ECO:0000256" key="3">
    <source>
        <dbReference type="ARBA" id="ARBA00023082"/>
    </source>
</evidence>
<dbReference type="InterPro" id="IPR013249">
    <property type="entry name" value="RNA_pol_sigma70_r4_t2"/>
</dbReference>
<evidence type="ECO:0000256" key="5">
    <source>
        <dbReference type="SAM" id="MobiDB-lite"/>
    </source>
</evidence>
<comment type="similarity">
    <text evidence="1">Belongs to the sigma-70 factor family. ECF subfamily.</text>
</comment>
<dbReference type="InterPro" id="IPR013325">
    <property type="entry name" value="RNA_pol_sigma_r2"/>
</dbReference>
<evidence type="ECO:0000313" key="8">
    <source>
        <dbReference type="EMBL" id="KHT50735.1"/>
    </source>
</evidence>
<protein>
    <submittedName>
        <fullName evidence="8">RNA polymerase sigma 70</fullName>
    </submittedName>
</protein>
<dbReference type="GO" id="GO:0003677">
    <property type="term" value="F:DNA binding"/>
    <property type="evidence" value="ECO:0007669"/>
    <property type="project" value="InterPro"/>
</dbReference>
<accession>A0A0B3Z140</accession>
<dbReference type="Pfam" id="PF08281">
    <property type="entry name" value="Sigma70_r4_2"/>
    <property type="match status" value="1"/>
</dbReference>
<evidence type="ECO:0000259" key="6">
    <source>
        <dbReference type="Pfam" id="PF04542"/>
    </source>
</evidence>
<evidence type="ECO:0000256" key="4">
    <source>
        <dbReference type="ARBA" id="ARBA00023163"/>
    </source>
</evidence>
<dbReference type="Proteomes" id="UP000031197">
    <property type="component" value="Unassembled WGS sequence"/>
</dbReference>
<dbReference type="RefSeq" id="WP_014999965.1">
    <property type="nucleotide sequence ID" value="NZ_JWLW01000023.1"/>
</dbReference>
<dbReference type="GO" id="GO:0016987">
    <property type="term" value="F:sigma factor activity"/>
    <property type="evidence" value="ECO:0007669"/>
    <property type="project" value="UniProtKB-KW"/>
</dbReference>
<dbReference type="SUPFAM" id="SSF88946">
    <property type="entry name" value="Sigma2 domain of RNA polymerase sigma factors"/>
    <property type="match status" value="1"/>
</dbReference>
<dbReference type="PANTHER" id="PTHR43133:SF63">
    <property type="entry name" value="RNA POLYMERASE SIGMA FACTOR FECI-RELATED"/>
    <property type="match status" value="1"/>
</dbReference>
<organism evidence="8 9">
    <name type="scientific">Alteromonas marina</name>
    <dbReference type="NCBI Taxonomy" id="203795"/>
    <lineage>
        <taxon>Bacteria</taxon>
        <taxon>Pseudomonadati</taxon>
        <taxon>Pseudomonadota</taxon>
        <taxon>Gammaproteobacteria</taxon>
        <taxon>Alteromonadales</taxon>
        <taxon>Alteromonadaceae</taxon>
        <taxon>Alteromonas/Salinimonas group</taxon>
        <taxon>Alteromonas</taxon>
    </lineage>
</organism>
<dbReference type="OrthoDB" id="6689546at2"/>
<dbReference type="PANTHER" id="PTHR43133">
    <property type="entry name" value="RNA POLYMERASE ECF-TYPE SIGMA FACTO"/>
    <property type="match status" value="1"/>
</dbReference>
<dbReference type="SUPFAM" id="SSF88659">
    <property type="entry name" value="Sigma3 and sigma4 domains of RNA polymerase sigma factors"/>
    <property type="match status" value="1"/>
</dbReference>